<dbReference type="GeneID" id="10547151"/>
<protein>
    <submittedName>
        <fullName evidence="2">Uncharacterized protein</fullName>
    </submittedName>
</protein>
<name>E3KYF7_PUCGT</name>
<feature type="chain" id="PRO_5003173857" evidence="1">
    <location>
        <begin position="18"/>
        <end position="190"/>
    </location>
</feature>
<evidence type="ECO:0000313" key="3">
    <source>
        <dbReference type="Proteomes" id="UP000008783"/>
    </source>
</evidence>
<feature type="signal peptide" evidence="1">
    <location>
        <begin position="1"/>
        <end position="17"/>
    </location>
</feature>
<dbReference type="Proteomes" id="UP000008783">
    <property type="component" value="Unassembled WGS sequence"/>
</dbReference>
<keyword evidence="1" id="KW-0732">Signal</keyword>
<organism evidence="2 3">
    <name type="scientific">Puccinia graminis f. sp. tritici (strain CRL 75-36-700-3 / race SCCL)</name>
    <name type="common">Black stem rust fungus</name>
    <dbReference type="NCBI Taxonomy" id="418459"/>
    <lineage>
        <taxon>Eukaryota</taxon>
        <taxon>Fungi</taxon>
        <taxon>Dikarya</taxon>
        <taxon>Basidiomycota</taxon>
        <taxon>Pucciniomycotina</taxon>
        <taxon>Pucciniomycetes</taxon>
        <taxon>Pucciniales</taxon>
        <taxon>Pucciniaceae</taxon>
        <taxon>Puccinia</taxon>
    </lineage>
</organism>
<evidence type="ECO:0000256" key="1">
    <source>
        <dbReference type="SAM" id="SignalP"/>
    </source>
</evidence>
<dbReference type="AlphaFoldDB" id="E3KYF7"/>
<dbReference type="RefSeq" id="XP_003333767.1">
    <property type="nucleotide sequence ID" value="XM_003333719.1"/>
</dbReference>
<dbReference type="VEuPathDB" id="FungiDB:PGTG_15527"/>
<evidence type="ECO:0000313" key="2">
    <source>
        <dbReference type="EMBL" id="EFP89348.1"/>
    </source>
</evidence>
<dbReference type="InParanoid" id="E3KYF7"/>
<reference evidence="3" key="2">
    <citation type="journal article" date="2011" name="Proc. Natl. Acad. Sci. U.S.A.">
        <title>Obligate biotrophy features unraveled by the genomic analysis of rust fungi.</title>
        <authorList>
            <person name="Duplessis S."/>
            <person name="Cuomo C.A."/>
            <person name="Lin Y.-C."/>
            <person name="Aerts A."/>
            <person name="Tisserant E."/>
            <person name="Veneault-Fourrey C."/>
            <person name="Joly D.L."/>
            <person name="Hacquard S."/>
            <person name="Amselem J."/>
            <person name="Cantarel B.L."/>
            <person name="Chiu R."/>
            <person name="Coutinho P.M."/>
            <person name="Feau N."/>
            <person name="Field M."/>
            <person name="Frey P."/>
            <person name="Gelhaye E."/>
            <person name="Goldberg J."/>
            <person name="Grabherr M.G."/>
            <person name="Kodira C.D."/>
            <person name="Kohler A."/>
            <person name="Kuees U."/>
            <person name="Lindquist E.A."/>
            <person name="Lucas S.M."/>
            <person name="Mago R."/>
            <person name="Mauceli E."/>
            <person name="Morin E."/>
            <person name="Murat C."/>
            <person name="Pangilinan J.L."/>
            <person name="Park R."/>
            <person name="Pearson M."/>
            <person name="Quesneville H."/>
            <person name="Rouhier N."/>
            <person name="Sakthikumar S."/>
            <person name="Salamov A.A."/>
            <person name="Schmutz J."/>
            <person name="Selles B."/>
            <person name="Shapiro H."/>
            <person name="Tanguay P."/>
            <person name="Tuskan G.A."/>
            <person name="Henrissat B."/>
            <person name="Van de Peer Y."/>
            <person name="Rouze P."/>
            <person name="Ellis J.G."/>
            <person name="Dodds P.N."/>
            <person name="Schein J.E."/>
            <person name="Zhong S."/>
            <person name="Hamelin R.C."/>
            <person name="Grigoriev I.V."/>
            <person name="Szabo L.J."/>
            <person name="Martin F."/>
        </authorList>
    </citation>
    <scope>NUCLEOTIDE SEQUENCE [LARGE SCALE GENOMIC DNA]</scope>
    <source>
        <strain evidence="3">CRL 75-36-700-3 / race SCCL</strain>
    </source>
</reference>
<gene>
    <name evidence="2" type="ORF">PGTG_15527</name>
</gene>
<dbReference type="EMBL" id="DS178321">
    <property type="protein sequence ID" value="EFP89348.1"/>
    <property type="molecule type" value="Genomic_DNA"/>
</dbReference>
<sequence>MISIWLLFLLVSQYVAMEGPHPRPSSIGPPVPSDRAGIRETNPYISLPAAHTIDIRSDEGCSSITMQEPREKEIELHERTAQQQAHYGNTSGPKDLSVTMNQEQIHAKGIPMAATSKTNVQVREQTDLSGNSCDGLCNQIIGLSIFSIAVLIALAIIGKSTGNGLSPCTSKHLANQLKDEGYGNWEFGNP</sequence>
<dbReference type="KEGG" id="pgr:PGTG_15527"/>
<accession>E3KYF7</accession>
<proteinExistence type="predicted"/>
<reference key="1">
    <citation type="submission" date="2007-01" db="EMBL/GenBank/DDBJ databases">
        <title>The Genome Sequence of Puccinia graminis f. sp. tritici Strain CRL 75-36-700-3.</title>
        <authorList>
            <consortium name="The Broad Institute Genome Sequencing Platform"/>
            <person name="Birren B."/>
            <person name="Lander E."/>
            <person name="Galagan J."/>
            <person name="Nusbaum C."/>
            <person name="Devon K."/>
            <person name="Cuomo C."/>
            <person name="Jaffe D."/>
            <person name="Butler J."/>
            <person name="Alvarez P."/>
            <person name="Gnerre S."/>
            <person name="Grabherr M."/>
            <person name="Mauceli E."/>
            <person name="Brockman W."/>
            <person name="Young S."/>
            <person name="LaButti K."/>
            <person name="Sykes S."/>
            <person name="DeCaprio D."/>
            <person name="Crawford M."/>
            <person name="Koehrsen M."/>
            <person name="Engels R."/>
            <person name="Montgomery P."/>
            <person name="Pearson M."/>
            <person name="Howarth C."/>
            <person name="Larson L."/>
            <person name="White J."/>
            <person name="Zeng Q."/>
            <person name="Kodira C."/>
            <person name="Yandava C."/>
            <person name="Alvarado L."/>
            <person name="O'Leary S."/>
            <person name="Szabo L."/>
            <person name="Dean R."/>
            <person name="Schein J."/>
        </authorList>
    </citation>
    <scope>NUCLEOTIDE SEQUENCE</scope>
    <source>
        <strain>CRL 75-36-700-3</strain>
    </source>
</reference>
<dbReference type="OrthoDB" id="10283772at2759"/>
<keyword evidence="3" id="KW-1185">Reference proteome</keyword>
<dbReference type="HOGENOM" id="CLU_1540812_0_0_1"/>